<feature type="transmembrane region" description="Helical" evidence="5">
    <location>
        <begin position="262"/>
        <end position="282"/>
    </location>
</feature>
<dbReference type="GO" id="GO:0012505">
    <property type="term" value="C:endomembrane system"/>
    <property type="evidence" value="ECO:0007669"/>
    <property type="project" value="UniProtKB-SubCell"/>
</dbReference>
<dbReference type="EMBL" id="LNQE01001349">
    <property type="protein sequence ID" value="KUG18895.1"/>
    <property type="molecule type" value="Genomic_DNA"/>
</dbReference>
<evidence type="ECO:0000256" key="4">
    <source>
        <dbReference type="ARBA" id="ARBA00023136"/>
    </source>
</evidence>
<evidence type="ECO:0000313" key="6">
    <source>
        <dbReference type="EMBL" id="KUG18895.1"/>
    </source>
</evidence>
<feature type="transmembrane region" description="Helical" evidence="5">
    <location>
        <begin position="232"/>
        <end position="250"/>
    </location>
</feature>
<evidence type="ECO:0000256" key="2">
    <source>
        <dbReference type="ARBA" id="ARBA00022692"/>
    </source>
</evidence>
<name>A0A0W8FDF7_9ZZZZ</name>
<keyword evidence="2 5" id="KW-0812">Transmembrane</keyword>
<protein>
    <recommendedName>
        <fullName evidence="7">Signal peptide peptidase</fullName>
    </recommendedName>
</protein>
<dbReference type="NCBIfam" id="NF041679">
    <property type="entry name" value="IMP_arch_presen"/>
    <property type="match status" value="1"/>
</dbReference>
<feature type="transmembrane region" description="Helical" evidence="5">
    <location>
        <begin position="119"/>
        <end position="146"/>
    </location>
</feature>
<dbReference type="GO" id="GO:0042500">
    <property type="term" value="F:aspartic endopeptidase activity, intramembrane cleaving"/>
    <property type="evidence" value="ECO:0007669"/>
    <property type="project" value="InterPro"/>
</dbReference>
<feature type="transmembrane region" description="Helical" evidence="5">
    <location>
        <begin position="197"/>
        <end position="220"/>
    </location>
</feature>
<feature type="transmembrane region" description="Helical" evidence="5">
    <location>
        <begin position="32"/>
        <end position="51"/>
    </location>
</feature>
<keyword evidence="3 5" id="KW-1133">Transmembrane helix</keyword>
<reference evidence="6" key="1">
    <citation type="journal article" date="2015" name="Proc. Natl. Acad. Sci. U.S.A.">
        <title>Networks of energetic and metabolic interactions define dynamics in microbial communities.</title>
        <authorList>
            <person name="Embree M."/>
            <person name="Liu J.K."/>
            <person name="Al-Bassam M.M."/>
            <person name="Zengler K."/>
        </authorList>
    </citation>
    <scope>NUCLEOTIDE SEQUENCE</scope>
</reference>
<sequence length="284" mass="30073">MLLFVQLLAIPLAFPMQQAGLAAFEDPGSVANPLIFIAILLALTFVMLMMIRRGVRRIIALFIAFSIFIAFIYIFGSLSLLYLGMTVVSGVISVALAGAATAILYLYPEWYVIDILGVLIAAGIASLFGISLSILPVIVLLVLLALYDALSVYRTKHMIALAEGVLDMKTPILVVIPKRRTYSFIKEGVRVGDSERGAYIMGMGDLIMPSILVVSSHVFLGPPSLLPSSLPTIGAMAGSLAGMAVLLFMVQQGKPHAGLPPLNAGVIGGFLIGCALSGMGVFCI</sequence>
<evidence type="ECO:0000256" key="5">
    <source>
        <dbReference type="SAM" id="Phobius"/>
    </source>
</evidence>
<dbReference type="GO" id="GO:0016020">
    <property type="term" value="C:membrane"/>
    <property type="evidence" value="ECO:0007669"/>
    <property type="project" value="InterPro"/>
</dbReference>
<dbReference type="InterPro" id="IPR010545">
    <property type="entry name" value="SPP"/>
</dbReference>
<evidence type="ECO:0008006" key="7">
    <source>
        <dbReference type="Google" id="ProtNLM"/>
    </source>
</evidence>
<comment type="caution">
    <text evidence="6">The sequence shown here is derived from an EMBL/GenBank/DDBJ whole genome shotgun (WGS) entry which is preliminary data.</text>
</comment>
<dbReference type="InterPro" id="IPR006639">
    <property type="entry name" value="Preselin/SPP"/>
</dbReference>
<gene>
    <name evidence="6" type="ORF">ASZ90_011389</name>
</gene>
<keyword evidence="4 5" id="KW-0472">Membrane</keyword>
<dbReference type="AlphaFoldDB" id="A0A0W8FDF7"/>
<evidence type="ECO:0000256" key="3">
    <source>
        <dbReference type="ARBA" id="ARBA00022989"/>
    </source>
</evidence>
<accession>A0A0W8FDF7</accession>
<organism evidence="6">
    <name type="scientific">hydrocarbon metagenome</name>
    <dbReference type="NCBI Taxonomy" id="938273"/>
    <lineage>
        <taxon>unclassified sequences</taxon>
        <taxon>metagenomes</taxon>
        <taxon>ecological metagenomes</taxon>
    </lineage>
</organism>
<dbReference type="SMART" id="SM00730">
    <property type="entry name" value="PSN"/>
    <property type="match status" value="1"/>
</dbReference>
<proteinExistence type="predicted"/>
<evidence type="ECO:0000256" key="1">
    <source>
        <dbReference type="ARBA" id="ARBA00004127"/>
    </source>
</evidence>
<comment type="subcellular location">
    <subcellularLocation>
        <location evidence="1">Endomembrane system</location>
        <topology evidence="1">Multi-pass membrane protein</topology>
    </subcellularLocation>
</comment>
<feature type="transmembrane region" description="Helical" evidence="5">
    <location>
        <begin position="82"/>
        <end position="107"/>
    </location>
</feature>
<dbReference type="Pfam" id="PF06550">
    <property type="entry name" value="SPP"/>
    <property type="match status" value="1"/>
</dbReference>
<feature type="transmembrane region" description="Helical" evidence="5">
    <location>
        <begin position="58"/>
        <end position="76"/>
    </location>
</feature>